<dbReference type="PANTHER" id="PTHR43255">
    <property type="entry name" value="IRON-SULFUR-BINDING OXIDOREDUCTASE FADF-RELATED-RELATED"/>
    <property type="match status" value="1"/>
</dbReference>
<feature type="domain" description="4Fe-4S ferredoxin-type" evidence="5">
    <location>
        <begin position="381"/>
        <end position="409"/>
    </location>
</feature>
<dbReference type="GO" id="GO:0005886">
    <property type="term" value="C:plasma membrane"/>
    <property type="evidence" value="ECO:0007669"/>
    <property type="project" value="TreeGrafter"/>
</dbReference>
<dbReference type="SUPFAM" id="SSF46548">
    <property type="entry name" value="alpha-helical ferredoxin"/>
    <property type="match status" value="2"/>
</dbReference>
<keyword evidence="7" id="KW-1185">Reference proteome</keyword>
<gene>
    <name evidence="6" type="ORF">HNQ81_001699</name>
</gene>
<keyword evidence="4" id="KW-0812">Transmembrane</keyword>
<comment type="caution">
    <text evidence="6">The sequence shown here is derived from an EMBL/GenBank/DDBJ whole genome shotgun (WGS) entry which is preliminary data.</text>
</comment>
<feature type="domain" description="4Fe-4S ferredoxin-type" evidence="5">
    <location>
        <begin position="324"/>
        <end position="353"/>
    </location>
</feature>
<dbReference type="Proteomes" id="UP000539642">
    <property type="component" value="Unassembled WGS sequence"/>
</dbReference>
<evidence type="ECO:0000259" key="5">
    <source>
        <dbReference type="PROSITE" id="PS51379"/>
    </source>
</evidence>
<keyword evidence="3" id="KW-0411">Iron-sulfur</keyword>
<feature type="transmembrane region" description="Helical" evidence="4">
    <location>
        <begin position="154"/>
        <end position="175"/>
    </location>
</feature>
<dbReference type="GO" id="GO:0051536">
    <property type="term" value="F:iron-sulfur cluster binding"/>
    <property type="evidence" value="ECO:0007669"/>
    <property type="project" value="UniProtKB-KW"/>
</dbReference>
<dbReference type="InterPro" id="IPR051460">
    <property type="entry name" value="HdrC_iron-sulfur_subunit"/>
</dbReference>
<evidence type="ECO:0000256" key="4">
    <source>
        <dbReference type="SAM" id="Phobius"/>
    </source>
</evidence>
<evidence type="ECO:0000313" key="7">
    <source>
        <dbReference type="Proteomes" id="UP000539642"/>
    </source>
</evidence>
<dbReference type="AlphaFoldDB" id="A0A840UZ91"/>
<accession>A0A840UZ91</accession>
<dbReference type="Pfam" id="PF13183">
    <property type="entry name" value="Fer4_8"/>
    <property type="match status" value="2"/>
</dbReference>
<dbReference type="PROSITE" id="PS51379">
    <property type="entry name" value="4FE4S_FER_2"/>
    <property type="match status" value="3"/>
</dbReference>
<dbReference type="InterPro" id="IPR017896">
    <property type="entry name" value="4Fe4S_Fe-S-bd"/>
</dbReference>
<dbReference type="RefSeq" id="WP_183350262.1">
    <property type="nucleotide sequence ID" value="NZ_JACHEO010000008.1"/>
</dbReference>
<feature type="domain" description="4Fe-4S ferredoxin-type" evidence="5">
    <location>
        <begin position="475"/>
        <end position="507"/>
    </location>
</feature>
<keyword evidence="4" id="KW-1133">Transmembrane helix</keyword>
<sequence length="574" mass="63617">MNFTLLLTVAVSICLIGIVLRFYVWFSQGIHPPATSSSLPQRLAAAGRAMGGALFGPRLVTILKSIFLDLLFQQRVFNKNTLRWLAHGLIFTGFLLLFFLHALDSLITEKLFSGYVSTLNPYLFLRNLFGLMVLAGVTIAVYRRITLRPQRLKTYAGDWAALIFVGGIILSGMLLEGAKISSYSTFQRMVEDYGDVAGDQEQQALEAFWVKENGLVIAHRKVEMTTALVDQGREISGRSCIECHAPNTSAFVSYGLARITGPIAAAAGDAGAVNFLWYLHILFCLSFLAWLPFSKMFHIIAAPVSLIITRIMGKENGEPANVLTRQMIGLSACTHCGACSLECSSNMFFESFQNDFILPSEKVQFLKNLAAGRELDPDTLKKLQQGLYICTSCDRCTDICPSGINLKELFVSSRYALLAHGIPETSMLSHFSFPLALAQYRVDDHLKALKILEQLFKKSFRVLADMVQPLTLTRPGKFSNPSYRSCYSCQRCTNICPVVRSFDNPGEALGLLPHQIIYSLGIGNVDLAMGSKMIWSCSTCYLCQEHCPNQVELCDIFYGLKNAAIAKIEEGDRS</sequence>
<evidence type="ECO:0000313" key="6">
    <source>
        <dbReference type="EMBL" id="MBB5347968.1"/>
    </source>
</evidence>
<dbReference type="InterPro" id="IPR036197">
    <property type="entry name" value="NarG-like_sf"/>
</dbReference>
<dbReference type="InterPro" id="IPR009051">
    <property type="entry name" value="Helical_ferredxn"/>
</dbReference>
<keyword evidence="2" id="KW-0408">Iron</keyword>
<dbReference type="PROSITE" id="PS00198">
    <property type="entry name" value="4FE4S_FER_1"/>
    <property type="match status" value="2"/>
</dbReference>
<protein>
    <submittedName>
        <fullName evidence="6">Heterodisulfide reductase subunit C</fullName>
    </submittedName>
</protein>
<dbReference type="EMBL" id="JACHEO010000008">
    <property type="protein sequence ID" value="MBB5347968.1"/>
    <property type="molecule type" value="Genomic_DNA"/>
</dbReference>
<evidence type="ECO:0000256" key="1">
    <source>
        <dbReference type="ARBA" id="ARBA00022723"/>
    </source>
</evidence>
<evidence type="ECO:0000256" key="3">
    <source>
        <dbReference type="ARBA" id="ARBA00023014"/>
    </source>
</evidence>
<dbReference type="Gene3D" id="1.10.1060.10">
    <property type="entry name" value="Alpha-helical ferredoxin"/>
    <property type="match status" value="2"/>
</dbReference>
<proteinExistence type="predicted"/>
<dbReference type="SUPFAM" id="SSF103501">
    <property type="entry name" value="Respiratory nitrate reductase 1 gamma chain"/>
    <property type="match status" value="2"/>
</dbReference>
<feature type="transmembrane region" description="Helical" evidence="4">
    <location>
        <begin position="45"/>
        <end position="72"/>
    </location>
</feature>
<dbReference type="GO" id="GO:0046872">
    <property type="term" value="F:metal ion binding"/>
    <property type="evidence" value="ECO:0007669"/>
    <property type="project" value="UniProtKB-KW"/>
</dbReference>
<dbReference type="PANTHER" id="PTHR43255:SF2">
    <property type="entry name" value="HETERODISULFIDE REDUCTASE RELATED PROTEIN"/>
    <property type="match status" value="1"/>
</dbReference>
<keyword evidence="4" id="KW-0472">Membrane</keyword>
<reference evidence="6 7" key="1">
    <citation type="submission" date="2020-08" db="EMBL/GenBank/DDBJ databases">
        <title>Genomic Encyclopedia of Type Strains, Phase IV (KMG-IV): sequencing the most valuable type-strain genomes for metagenomic binning, comparative biology and taxonomic classification.</title>
        <authorList>
            <person name="Goeker M."/>
        </authorList>
    </citation>
    <scope>NUCLEOTIDE SEQUENCE [LARGE SCALE GENOMIC DNA]</scope>
    <source>
        <strain evidence="6 7">DSM 28570</strain>
    </source>
</reference>
<feature type="transmembrane region" description="Helical" evidence="4">
    <location>
        <begin position="84"/>
        <end position="103"/>
    </location>
</feature>
<feature type="transmembrane region" description="Helical" evidence="4">
    <location>
        <begin position="123"/>
        <end position="142"/>
    </location>
</feature>
<dbReference type="InterPro" id="IPR017900">
    <property type="entry name" value="4Fe4S_Fe_S_CS"/>
</dbReference>
<organism evidence="6 7">
    <name type="scientific">Desulfoprunum benzoelyticum</name>
    <dbReference type="NCBI Taxonomy" id="1506996"/>
    <lineage>
        <taxon>Bacteria</taxon>
        <taxon>Pseudomonadati</taxon>
        <taxon>Thermodesulfobacteriota</taxon>
        <taxon>Desulfobulbia</taxon>
        <taxon>Desulfobulbales</taxon>
        <taxon>Desulfobulbaceae</taxon>
        <taxon>Desulfoprunum</taxon>
    </lineage>
</organism>
<keyword evidence="1" id="KW-0479">Metal-binding</keyword>
<dbReference type="Gene3D" id="1.20.950.20">
    <property type="entry name" value="Transmembrane di-heme cytochromes, Chain C"/>
    <property type="match status" value="2"/>
</dbReference>
<name>A0A840UZ91_9BACT</name>
<evidence type="ECO:0000256" key="2">
    <source>
        <dbReference type="ARBA" id="ARBA00023004"/>
    </source>
</evidence>